<dbReference type="AlphaFoldDB" id="A0A392W2K1"/>
<protein>
    <submittedName>
        <fullName evidence="6">Acylamino-acid-releasing enzyme</fullName>
    </submittedName>
</protein>
<dbReference type="InterPro" id="IPR036875">
    <property type="entry name" value="Znf_CCHC_sf"/>
</dbReference>
<feature type="non-terminal residue" evidence="6">
    <location>
        <position position="1"/>
    </location>
</feature>
<accession>A0A392W2K1</accession>
<dbReference type="EMBL" id="LXQA011329817">
    <property type="protein sequence ID" value="MCI93451.1"/>
    <property type="molecule type" value="Genomic_DNA"/>
</dbReference>
<evidence type="ECO:0000256" key="4">
    <source>
        <dbReference type="PROSITE-ProRule" id="PRU00047"/>
    </source>
</evidence>
<evidence type="ECO:0000256" key="2">
    <source>
        <dbReference type="ARBA" id="ARBA00022771"/>
    </source>
</evidence>
<dbReference type="PROSITE" id="PS50158">
    <property type="entry name" value="ZF_CCHC"/>
    <property type="match status" value="1"/>
</dbReference>
<proteinExistence type="predicted"/>
<evidence type="ECO:0000256" key="1">
    <source>
        <dbReference type="ARBA" id="ARBA00022723"/>
    </source>
</evidence>
<dbReference type="GO" id="GO:0008270">
    <property type="term" value="F:zinc ion binding"/>
    <property type="evidence" value="ECO:0007669"/>
    <property type="project" value="UniProtKB-KW"/>
</dbReference>
<sequence>SKFKCFLCHTPGHFKKDCPRRGDGGSSPVQIVVSEEEGYESAGAL</sequence>
<dbReference type="Proteomes" id="UP000265520">
    <property type="component" value="Unassembled WGS sequence"/>
</dbReference>
<reference evidence="6 7" key="1">
    <citation type="journal article" date="2018" name="Front. Plant Sci.">
        <title>Red Clover (Trifolium pratense) and Zigzag Clover (T. medium) - A Picture of Genomic Similarities and Differences.</title>
        <authorList>
            <person name="Dluhosova J."/>
            <person name="Istvanek J."/>
            <person name="Nedelnik J."/>
            <person name="Repkova J."/>
        </authorList>
    </citation>
    <scope>NUCLEOTIDE SEQUENCE [LARGE SCALE GENOMIC DNA]</scope>
    <source>
        <strain evidence="7">cv. 10/8</strain>
        <tissue evidence="6">Leaf</tissue>
    </source>
</reference>
<evidence type="ECO:0000313" key="6">
    <source>
        <dbReference type="EMBL" id="MCI93451.1"/>
    </source>
</evidence>
<keyword evidence="7" id="KW-1185">Reference proteome</keyword>
<dbReference type="InterPro" id="IPR001878">
    <property type="entry name" value="Znf_CCHC"/>
</dbReference>
<dbReference type="SMART" id="SM00343">
    <property type="entry name" value="ZnF_C2HC"/>
    <property type="match status" value="1"/>
</dbReference>
<comment type="caution">
    <text evidence="6">The sequence shown here is derived from an EMBL/GenBank/DDBJ whole genome shotgun (WGS) entry which is preliminary data.</text>
</comment>
<dbReference type="Pfam" id="PF13696">
    <property type="entry name" value="zf-CCHC_2"/>
    <property type="match status" value="1"/>
</dbReference>
<evidence type="ECO:0000313" key="7">
    <source>
        <dbReference type="Proteomes" id="UP000265520"/>
    </source>
</evidence>
<dbReference type="InterPro" id="IPR025829">
    <property type="entry name" value="Zn_knuckle_CX2CX3GHX4C"/>
</dbReference>
<keyword evidence="1" id="KW-0479">Metal-binding</keyword>
<feature type="domain" description="CCHC-type" evidence="5">
    <location>
        <begin position="4"/>
        <end position="20"/>
    </location>
</feature>
<evidence type="ECO:0000259" key="5">
    <source>
        <dbReference type="PROSITE" id="PS50158"/>
    </source>
</evidence>
<dbReference type="Gene3D" id="4.10.60.10">
    <property type="entry name" value="Zinc finger, CCHC-type"/>
    <property type="match status" value="1"/>
</dbReference>
<evidence type="ECO:0000256" key="3">
    <source>
        <dbReference type="ARBA" id="ARBA00022833"/>
    </source>
</evidence>
<name>A0A392W2K1_9FABA</name>
<organism evidence="6 7">
    <name type="scientific">Trifolium medium</name>
    <dbReference type="NCBI Taxonomy" id="97028"/>
    <lineage>
        <taxon>Eukaryota</taxon>
        <taxon>Viridiplantae</taxon>
        <taxon>Streptophyta</taxon>
        <taxon>Embryophyta</taxon>
        <taxon>Tracheophyta</taxon>
        <taxon>Spermatophyta</taxon>
        <taxon>Magnoliopsida</taxon>
        <taxon>eudicotyledons</taxon>
        <taxon>Gunneridae</taxon>
        <taxon>Pentapetalae</taxon>
        <taxon>rosids</taxon>
        <taxon>fabids</taxon>
        <taxon>Fabales</taxon>
        <taxon>Fabaceae</taxon>
        <taxon>Papilionoideae</taxon>
        <taxon>50 kb inversion clade</taxon>
        <taxon>NPAAA clade</taxon>
        <taxon>Hologalegina</taxon>
        <taxon>IRL clade</taxon>
        <taxon>Trifolieae</taxon>
        <taxon>Trifolium</taxon>
    </lineage>
</organism>
<keyword evidence="2 4" id="KW-0863">Zinc-finger</keyword>
<keyword evidence="3" id="KW-0862">Zinc</keyword>
<dbReference type="GO" id="GO:0003676">
    <property type="term" value="F:nucleic acid binding"/>
    <property type="evidence" value="ECO:0007669"/>
    <property type="project" value="InterPro"/>
</dbReference>
<dbReference type="SUPFAM" id="SSF57756">
    <property type="entry name" value="Retrovirus zinc finger-like domains"/>
    <property type="match status" value="1"/>
</dbReference>